<dbReference type="AlphaFoldDB" id="A0A2P9HQT0"/>
<evidence type="ECO:0000313" key="1">
    <source>
        <dbReference type="EMBL" id="SPL66432.1"/>
    </source>
</evidence>
<reference evidence="2" key="1">
    <citation type="submission" date="2017-12" db="EMBL/GenBank/DDBJ databases">
        <authorList>
            <person name="Diaz M."/>
        </authorList>
    </citation>
    <scope>NUCLEOTIDE SEQUENCE [LARGE SCALE GENOMIC DNA]</scope>
    <source>
        <strain evidence="2">FI11154</strain>
    </source>
</reference>
<proteinExistence type="predicted"/>
<sequence length="64" mass="7151">MPSARVRMSWPEYSHSRKCEPSNQQDSVILRSVQPVCNTVPPLSGRRGRVGQNRLRACNGAILC</sequence>
<organism evidence="1 2">
    <name type="scientific">Ochrobactrum soli</name>
    <dbReference type="NCBI Taxonomy" id="2448455"/>
    <lineage>
        <taxon>Bacteria</taxon>
        <taxon>Pseudomonadati</taxon>
        <taxon>Pseudomonadota</taxon>
        <taxon>Alphaproteobacteria</taxon>
        <taxon>Hyphomicrobiales</taxon>
        <taxon>Brucellaceae</taxon>
        <taxon>Brucella/Ochrobactrum group</taxon>
        <taxon>Ochrobactrum</taxon>
    </lineage>
</organism>
<accession>A0A2P9HQT0</accession>
<dbReference type="EMBL" id="OOFM01000005">
    <property type="protein sequence ID" value="SPL66432.1"/>
    <property type="molecule type" value="Genomic_DNA"/>
</dbReference>
<gene>
    <name evidence="1" type="ORF">OHAE_2299</name>
</gene>
<evidence type="ECO:0000313" key="2">
    <source>
        <dbReference type="Proteomes" id="UP000246073"/>
    </source>
</evidence>
<protein>
    <submittedName>
        <fullName evidence="1">Uncharacterized protein</fullName>
    </submittedName>
</protein>
<name>A0A2P9HQT0_9HYPH</name>
<dbReference type="Proteomes" id="UP000246073">
    <property type="component" value="Unassembled WGS sequence"/>
</dbReference>